<evidence type="ECO:0000313" key="2">
    <source>
        <dbReference type="EMBL" id="MDC3424130.1"/>
    </source>
</evidence>
<feature type="transmembrane region" description="Helical" evidence="1">
    <location>
        <begin position="94"/>
        <end position="115"/>
    </location>
</feature>
<dbReference type="AlphaFoldDB" id="A0A9X3WQW3"/>
<dbReference type="Proteomes" id="UP001145050">
    <property type="component" value="Unassembled WGS sequence"/>
</dbReference>
<feature type="transmembrane region" description="Helical" evidence="1">
    <location>
        <begin position="67"/>
        <end position="88"/>
    </location>
</feature>
<dbReference type="EMBL" id="JAMQKB010000004">
    <property type="protein sequence ID" value="MDC3424130.1"/>
    <property type="molecule type" value="Genomic_DNA"/>
</dbReference>
<name>A0A9X3WQW3_9BACI</name>
<dbReference type="RefSeq" id="WP_272435933.1">
    <property type="nucleotide sequence ID" value="NZ_JAMQKB010000004.1"/>
</dbReference>
<comment type="caution">
    <text evidence="2">The sequence shown here is derived from an EMBL/GenBank/DDBJ whole genome shotgun (WGS) entry which is preliminary data.</text>
</comment>
<protein>
    <submittedName>
        <fullName evidence="2">Uncharacterized protein</fullName>
    </submittedName>
</protein>
<keyword evidence="3" id="KW-1185">Reference proteome</keyword>
<sequence>MNSTSDESEILHIVSSFEYSTKLELLLLKLEENGIPKKHIVAIPLDKKREQKKGLFDTIHHSDGVSVVDLGFILGMILMLLGVIYGYILPIGPIFLAFIGLLLGFGIGTFTKYLYLKRKKTNITESKTEVILTIKCNQANVESIQDILWNHNALGIGVKFPDN</sequence>
<organism evidence="2 3">
    <name type="scientific">Terrihalobacillus insolitus</name>
    <dbReference type="NCBI Taxonomy" id="2950438"/>
    <lineage>
        <taxon>Bacteria</taxon>
        <taxon>Bacillati</taxon>
        <taxon>Bacillota</taxon>
        <taxon>Bacilli</taxon>
        <taxon>Bacillales</taxon>
        <taxon>Bacillaceae</taxon>
        <taxon>Terrihalobacillus</taxon>
    </lineage>
</organism>
<reference evidence="2" key="1">
    <citation type="submission" date="2022-06" db="EMBL/GenBank/DDBJ databases">
        <title>Aquibacillus sp. a new bacterium isolated from soil saline samples.</title>
        <authorList>
            <person name="Galisteo C."/>
            <person name="De La Haba R."/>
            <person name="Sanchez-Porro C."/>
            <person name="Ventosa A."/>
        </authorList>
    </citation>
    <scope>NUCLEOTIDE SEQUENCE</scope>
    <source>
        <strain evidence="2">3ASR75-11</strain>
    </source>
</reference>
<evidence type="ECO:0000256" key="1">
    <source>
        <dbReference type="SAM" id="Phobius"/>
    </source>
</evidence>
<gene>
    <name evidence="2" type="ORF">NC797_06360</name>
</gene>
<keyword evidence="1" id="KW-1133">Transmembrane helix</keyword>
<keyword evidence="1" id="KW-0472">Membrane</keyword>
<evidence type="ECO:0000313" key="3">
    <source>
        <dbReference type="Proteomes" id="UP001145050"/>
    </source>
</evidence>
<keyword evidence="1" id="KW-0812">Transmembrane</keyword>
<proteinExistence type="predicted"/>
<accession>A0A9X3WQW3</accession>